<accession>A0A8H7UCF8</accession>
<name>A0A8H7UCF8_9FUNG</name>
<dbReference type="InterPro" id="IPR011146">
    <property type="entry name" value="HIT-like"/>
</dbReference>
<dbReference type="Pfam" id="PF01230">
    <property type="entry name" value="HIT"/>
    <property type="match status" value="1"/>
</dbReference>
<feature type="active site" description="Tele-AMP-histidine intermediate" evidence="1">
    <location>
        <position position="128"/>
    </location>
</feature>
<dbReference type="OrthoDB" id="672793at2759"/>
<dbReference type="Proteomes" id="UP000612746">
    <property type="component" value="Unassembled WGS sequence"/>
</dbReference>
<dbReference type="PANTHER" id="PTHR46648:SF1">
    <property type="entry name" value="ADENOSINE 5'-MONOPHOSPHORAMIDASE HNT1"/>
    <property type="match status" value="1"/>
</dbReference>
<evidence type="ECO:0000259" key="4">
    <source>
        <dbReference type="PROSITE" id="PS51084"/>
    </source>
</evidence>
<evidence type="ECO:0000256" key="2">
    <source>
        <dbReference type="PIRSR" id="PIRSR601310-3"/>
    </source>
</evidence>
<keyword evidence="6" id="KW-1185">Reference proteome</keyword>
<dbReference type="PANTHER" id="PTHR46648">
    <property type="entry name" value="HIT FAMILY PROTEIN 1"/>
    <property type="match status" value="1"/>
</dbReference>
<protein>
    <recommendedName>
        <fullName evidence="4">HIT domain-containing protein</fullName>
    </recommendedName>
</protein>
<evidence type="ECO:0000256" key="3">
    <source>
        <dbReference type="PROSITE-ProRule" id="PRU00464"/>
    </source>
</evidence>
<dbReference type="AlphaFoldDB" id="A0A8H7UCF8"/>
<dbReference type="GO" id="GO:0003824">
    <property type="term" value="F:catalytic activity"/>
    <property type="evidence" value="ECO:0007669"/>
    <property type="project" value="InterPro"/>
</dbReference>
<dbReference type="Gene3D" id="3.30.428.10">
    <property type="entry name" value="HIT-like"/>
    <property type="match status" value="1"/>
</dbReference>
<dbReference type="GO" id="GO:0009117">
    <property type="term" value="P:nucleotide metabolic process"/>
    <property type="evidence" value="ECO:0007669"/>
    <property type="project" value="TreeGrafter"/>
</dbReference>
<comment type="caution">
    <text evidence="5">The sequence shown here is derived from an EMBL/GenBank/DDBJ whole genome shotgun (WGS) entry which is preliminary data.</text>
</comment>
<sequence length="168" mass="18886">MDIHQEDNCIFCKIARKEAPSVPVYAITQEVCKLSLHEANVPSFRYEDDHVVAFMDIAPLTRAFVGHTLVIPKKHYATLDAMSAEDMARIGSVLPRIAKAVILGCDTKDFNIMQNNGKRAGQVVFHVHYHIIPRYPTEGALFGKQRVIPRLKLTKEEFGAMQASIKSH</sequence>
<reference evidence="5" key="1">
    <citation type="submission" date="2020-12" db="EMBL/GenBank/DDBJ databases">
        <title>Metabolic potential, ecology and presence of endohyphal bacteria is reflected in genomic diversity of Mucoromycotina.</title>
        <authorList>
            <person name="Muszewska A."/>
            <person name="Okrasinska A."/>
            <person name="Steczkiewicz K."/>
            <person name="Drgas O."/>
            <person name="Orlowska M."/>
            <person name="Perlinska-Lenart U."/>
            <person name="Aleksandrzak-Piekarczyk T."/>
            <person name="Szatraj K."/>
            <person name="Zielenkiewicz U."/>
            <person name="Pilsyk S."/>
            <person name="Malc E."/>
            <person name="Mieczkowski P."/>
            <person name="Kruszewska J.S."/>
            <person name="Biernat P."/>
            <person name="Pawlowska J."/>
        </authorList>
    </citation>
    <scope>NUCLEOTIDE SEQUENCE</scope>
    <source>
        <strain evidence="5">WA0000051536</strain>
    </source>
</reference>
<dbReference type="PROSITE" id="PS51084">
    <property type="entry name" value="HIT_2"/>
    <property type="match status" value="1"/>
</dbReference>
<dbReference type="SUPFAM" id="SSF54197">
    <property type="entry name" value="HIT-like"/>
    <property type="match status" value="1"/>
</dbReference>
<feature type="domain" description="HIT" evidence="4">
    <location>
        <begin position="10"/>
        <end position="141"/>
    </location>
</feature>
<dbReference type="EMBL" id="JAEPRA010000009">
    <property type="protein sequence ID" value="KAG2180501.1"/>
    <property type="molecule type" value="Genomic_DNA"/>
</dbReference>
<feature type="non-terminal residue" evidence="5">
    <location>
        <position position="1"/>
    </location>
</feature>
<evidence type="ECO:0000313" key="5">
    <source>
        <dbReference type="EMBL" id="KAG2180501.1"/>
    </source>
</evidence>
<dbReference type="InterPro" id="IPR036265">
    <property type="entry name" value="HIT-like_sf"/>
</dbReference>
<dbReference type="InterPro" id="IPR001310">
    <property type="entry name" value="Histidine_triad_HIT"/>
</dbReference>
<evidence type="ECO:0000313" key="6">
    <source>
        <dbReference type="Proteomes" id="UP000612746"/>
    </source>
</evidence>
<proteinExistence type="predicted"/>
<feature type="short sequence motif" description="Histidine triad motif" evidence="2 3">
    <location>
        <begin position="126"/>
        <end position="130"/>
    </location>
</feature>
<organism evidence="5 6">
    <name type="scientific">Umbelopsis vinacea</name>
    <dbReference type="NCBI Taxonomy" id="44442"/>
    <lineage>
        <taxon>Eukaryota</taxon>
        <taxon>Fungi</taxon>
        <taxon>Fungi incertae sedis</taxon>
        <taxon>Mucoromycota</taxon>
        <taxon>Mucoromycotina</taxon>
        <taxon>Umbelopsidomycetes</taxon>
        <taxon>Umbelopsidales</taxon>
        <taxon>Umbelopsidaceae</taxon>
        <taxon>Umbelopsis</taxon>
    </lineage>
</organism>
<evidence type="ECO:0000256" key="1">
    <source>
        <dbReference type="PIRSR" id="PIRSR601310-1"/>
    </source>
</evidence>
<gene>
    <name evidence="5" type="ORF">INT44_003505</name>
</gene>